<dbReference type="PANTHER" id="PTHR22761">
    <property type="entry name" value="CHARGED MULTIVESICULAR BODY PROTEIN"/>
    <property type="match status" value="1"/>
</dbReference>
<comment type="caution">
    <text evidence="1">The sequence shown here is derived from an EMBL/GenBank/DDBJ whole genome shotgun (WGS) entry which is preliminary data.</text>
</comment>
<dbReference type="Pfam" id="PF25880">
    <property type="entry name" value="WHD_CHMP7_1st"/>
    <property type="match status" value="1"/>
</dbReference>
<gene>
    <name evidence="1" type="ORF">RJ641_030707</name>
</gene>
<feature type="non-terminal residue" evidence="1">
    <location>
        <position position="1"/>
    </location>
</feature>
<proteinExistence type="predicted"/>
<dbReference type="Pfam" id="PF03357">
    <property type="entry name" value="Snf7"/>
    <property type="match status" value="1"/>
</dbReference>
<dbReference type="GO" id="GO:0032511">
    <property type="term" value="P:late endosome to vacuole transport via multivesicular body sorting pathway"/>
    <property type="evidence" value="ECO:0007669"/>
    <property type="project" value="TreeGrafter"/>
</dbReference>
<dbReference type="GO" id="GO:0000815">
    <property type="term" value="C:ESCRT III complex"/>
    <property type="evidence" value="ECO:0007669"/>
    <property type="project" value="TreeGrafter"/>
</dbReference>
<dbReference type="GO" id="GO:0006900">
    <property type="term" value="P:vesicle budding from membrane"/>
    <property type="evidence" value="ECO:0007669"/>
    <property type="project" value="TreeGrafter"/>
</dbReference>
<accession>A0AAN8ZE13</accession>
<dbReference type="PANTHER" id="PTHR22761:SF7">
    <property type="entry name" value="SNF7 FAMILY PROTEIN"/>
    <property type="match status" value="1"/>
</dbReference>
<name>A0AAN8ZE13_9MAGN</name>
<dbReference type="EMBL" id="JBAMMX010000006">
    <property type="protein sequence ID" value="KAK6937199.1"/>
    <property type="molecule type" value="Genomic_DNA"/>
</dbReference>
<evidence type="ECO:0000313" key="2">
    <source>
        <dbReference type="Proteomes" id="UP001370490"/>
    </source>
</evidence>
<keyword evidence="2" id="KW-1185">Reference proteome</keyword>
<reference evidence="1 2" key="1">
    <citation type="submission" date="2023-12" db="EMBL/GenBank/DDBJ databases">
        <title>A high-quality genome assembly for Dillenia turbinata (Dilleniales).</title>
        <authorList>
            <person name="Chanderbali A."/>
        </authorList>
    </citation>
    <scope>NUCLEOTIDE SEQUENCE [LARGE SCALE GENOMIC DNA]</scope>
    <source>
        <strain evidence="1">LSX21</strain>
        <tissue evidence="1">Leaf</tissue>
    </source>
</reference>
<dbReference type="Proteomes" id="UP001370490">
    <property type="component" value="Unassembled WGS sequence"/>
</dbReference>
<sequence length="387" mass="43524">GVCGKGSELVVKEWRRRRRTRALREFLRDHQVGGDWDDEVAITARFKVFSGQRSDWEPKYLFWRDLIIQVAPNFGIFLIRPSQVKEWFTQGGLTPFMPRVSTLEMYNAGDFLLHRDLVGSTCGGHTQLSLIFSKVVSSFKAPDNDILQDDLVLLAPLKVRAEENVKILSESHWTSSCIITIRKFQNICEGPSKASAILSYLSGCEKAQSREPALTSLRSGDRKAALGHVKELKLASKRWEKCMSLSNRVDEVLSIIADAESTKKVSEAIQLSTRAIKENQISMNEFQLCLEEIDESLNSQQQIEVALGTRSEDEDMEEEFKKLKSEVPESVVDDALREAECSVSFESLSNAFSSFKLADDAAMDSENMYYVASTRDGSTKNLILEAA</sequence>
<dbReference type="GO" id="GO:0005771">
    <property type="term" value="C:multivesicular body"/>
    <property type="evidence" value="ECO:0007669"/>
    <property type="project" value="TreeGrafter"/>
</dbReference>
<protein>
    <submittedName>
        <fullName evidence="1">Snf7 family</fullName>
    </submittedName>
</protein>
<dbReference type="GO" id="GO:0009898">
    <property type="term" value="C:cytoplasmic side of plasma membrane"/>
    <property type="evidence" value="ECO:0007669"/>
    <property type="project" value="TreeGrafter"/>
</dbReference>
<dbReference type="InterPro" id="IPR005024">
    <property type="entry name" value="Snf7_fam"/>
</dbReference>
<dbReference type="AlphaFoldDB" id="A0AAN8ZE13"/>
<evidence type="ECO:0000313" key="1">
    <source>
        <dbReference type="EMBL" id="KAK6937199.1"/>
    </source>
</evidence>
<feature type="non-terminal residue" evidence="1">
    <location>
        <position position="387"/>
    </location>
</feature>
<organism evidence="1 2">
    <name type="scientific">Dillenia turbinata</name>
    <dbReference type="NCBI Taxonomy" id="194707"/>
    <lineage>
        <taxon>Eukaryota</taxon>
        <taxon>Viridiplantae</taxon>
        <taxon>Streptophyta</taxon>
        <taxon>Embryophyta</taxon>
        <taxon>Tracheophyta</taxon>
        <taxon>Spermatophyta</taxon>
        <taxon>Magnoliopsida</taxon>
        <taxon>eudicotyledons</taxon>
        <taxon>Gunneridae</taxon>
        <taxon>Pentapetalae</taxon>
        <taxon>Dilleniales</taxon>
        <taxon>Dilleniaceae</taxon>
        <taxon>Dillenia</taxon>
    </lineage>
</organism>